<dbReference type="RefSeq" id="WP_087917901.1">
    <property type="nucleotide sequence ID" value="NZ_CP021780.1"/>
</dbReference>
<dbReference type="OrthoDB" id="2902148at2"/>
<keyword evidence="3" id="KW-0328">Glycosyltransferase</keyword>
<name>A0A2Z2KB26_9BACL</name>
<evidence type="ECO:0000256" key="8">
    <source>
        <dbReference type="ARBA" id="ARBA00037904"/>
    </source>
</evidence>
<dbReference type="SUPFAM" id="SSF53448">
    <property type="entry name" value="Nucleotide-diphospho-sugar transferases"/>
    <property type="match status" value="1"/>
</dbReference>
<feature type="region of interest" description="Disordered" evidence="11">
    <location>
        <begin position="1"/>
        <end position="54"/>
    </location>
</feature>
<dbReference type="Gene3D" id="3.90.550.10">
    <property type="entry name" value="Spore Coat Polysaccharide Biosynthesis Protein SpsA, Chain A"/>
    <property type="match status" value="1"/>
</dbReference>
<evidence type="ECO:0000259" key="12">
    <source>
        <dbReference type="Pfam" id="PF00535"/>
    </source>
</evidence>
<dbReference type="GO" id="GO:0005886">
    <property type="term" value="C:plasma membrane"/>
    <property type="evidence" value="ECO:0007669"/>
    <property type="project" value="UniProtKB-SubCell"/>
</dbReference>
<keyword evidence="4" id="KW-0808">Transferase</keyword>
<keyword evidence="6" id="KW-0472">Membrane</keyword>
<feature type="compositionally biased region" description="Basic residues" evidence="11">
    <location>
        <begin position="14"/>
        <end position="47"/>
    </location>
</feature>
<gene>
    <name evidence="13" type="ORF">B9T62_25915</name>
</gene>
<sequence>MNSSMKTSALGRAVARRRPAAVRAAGRRSGTRRKGVARRGTLRRSARKPQDSRAVQALPAVRGSLSVIICARDEQHTLQRLLEQVVRLQPAEIIVVLNGCSDQSFQLARQVKQAVIVHCPQPAGHDVGRAIGAKLSRGDILLFLDGDMVIPARQLALFTAAVDQGLDVALNNLDPLLPPFGLADDVSRSKLYLNDVLGRRDLGVSSMTAVPHALSRYALKTIGYRELMVPPKAHAISLLEQLRVGTAGTVNVIKHNRLRQGNTGIGNPMEQLITGDHAEALQEILSRREASGQPPLLNETLSEQRRQMAAWRNGL</sequence>
<reference evidence="13 14" key="1">
    <citation type="submission" date="2017-06" db="EMBL/GenBank/DDBJ databases">
        <title>Complete genome sequence of Paenibacillus donghaensis KCTC 13049T isolated from East Sea sediment, South Korea.</title>
        <authorList>
            <person name="Jung B.K."/>
            <person name="Hong S.-J."/>
            <person name="Shin J.-H."/>
        </authorList>
    </citation>
    <scope>NUCLEOTIDE SEQUENCE [LARGE SCALE GENOMIC DNA]</scope>
    <source>
        <strain evidence="13 14">KCTC 13049</strain>
    </source>
</reference>
<dbReference type="EMBL" id="CP021780">
    <property type="protein sequence ID" value="ASA23916.1"/>
    <property type="molecule type" value="Genomic_DNA"/>
</dbReference>
<dbReference type="InterPro" id="IPR029044">
    <property type="entry name" value="Nucleotide-diphossugar_trans"/>
</dbReference>
<dbReference type="Proteomes" id="UP000249890">
    <property type="component" value="Chromosome"/>
</dbReference>
<keyword evidence="5" id="KW-0125">Carotenoid biosynthesis</keyword>
<dbReference type="KEGG" id="pdh:B9T62_25915"/>
<dbReference type="GO" id="GO:0016117">
    <property type="term" value="P:carotenoid biosynthetic process"/>
    <property type="evidence" value="ECO:0007669"/>
    <property type="project" value="UniProtKB-KW"/>
</dbReference>
<keyword evidence="14" id="KW-1185">Reference proteome</keyword>
<accession>A0A2Z2KB26</accession>
<comment type="subcellular location">
    <subcellularLocation>
        <location evidence="1">Cell membrane</location>
    </subcellularLocation>
</comment>
<proteinExistence type="inferred from homology"/>
<comment type="function">
    <text evidence="7">Catalyzes the glycosylation of 4,4'-diaponeurosporenoate, i.e. the esterification of glucose at the C1'' position with the carboxyl group of 4,4'-diaponeurosporenic acid, to form glycosyl-4,4'-diaponeurosporenoate. This is a step in the biosynthesis of staphyloxanthin, an orange pigment present in most staphylococci strains.</text>
</comment>
<evidence type="ECO:0000256" key="11">
    <source>
        <dbReference type="SAM" id="MobiDB-lite"/>
    </source>
</evidence>
<dbReference type="Pfam" id="PF00535">
    <property type="entry name" value="Glycos_transf_2"/>
    <property type="match status" value="1"/>
</dbReference>
<evidence type="ECO:0000256" key="4">
    <source>
        <dbReference type="ARBA" id="ARBA00022679"/>
    </source>
</evidence>
<feature type="domain" description="Glycosyltransferase 2-like" evidence="12">
    <location>
        <begin position="66"/>
        <end position="170"/>
    </location>
</feature>
<evidence type="ECO:0000313" key="14">
    <source>
        <dbReference type="Proteomes" id="UP000249890"/>
    </source>
</evidence>
<evidence type="ECO:0000256" key="7">
    <source>
        <dbReference type="ARBA" id="ARBA00037281"/>
    </source>
</evidence>
<evidence type="ECO:0000256" key="1">
    <source>
        <dbReference type="ARBA" id="ARBA00004236"/>
    </source>
</evidence>
<dbReference type="PANTHER" id="PTHR43646:SF2">
    <property type="entry name" value="GLYCOSYLTRANSFERASE 2-LIKE DOMAIN-CONTAINING PROTEIN"/>
    <property type="match status" value="1"/>
</dbReference>
<evidence type="ECO:0000256" key="10">
    <source>
        <dbReference type="ARBA" id="ARBA00040345"/>
    </source>
</evidence>
<evidence type="ECO:0000256" key="6">
    <source>
        <dbReference type="ARBA" id="ARBA00023136"/>
    </source>
</evidence>
<evidence type="ECO:0000256" key="3">
    <source>
        <dbReference type="ARBA" id="ARBA00022676"/>
    </source>
</evidence>
<dbReference type="InterPro" id="IPR001173">
    <property type="entry name" value="Glyco_trans_2-like"/>
</dbReference>
<comment type="similarity">
    <text evidence="9">Belongs to the glycosyltransferase 2 family. CrtQ subfamily.</text>
</comment>
<dbReference type="PANTHER" id="PTHR43646">
    <property type="entry name" value="GLYCOSYLTRANSFERASE"/>
    <property type="match status" value="1"/>
</dbReference>
<evidence type="ECO:0000256" key="2">
    <source>
        <dbReference type="ARBA" id="ARBA00022475"/>
    </source>
</evidence>
<dbReference type="AlphaFoldDB" id="A0A2Z2KB26"/>
<evidence type="ECO:0000256" key="9">
    <source>
        <dbReference type="ARBA" id="ARBA00038120"/>
    </source>
</evidence>
<comment type="pathway">
    <text evidence="8">Carotenoid biosynthesis; staphyloxanthin biosynthesis; staphyloxanthin from farnesyl diphosphate: step 4/5.</text>
</comment>
<protein>
    <recommendedName>
        <fullName evidence="10">4,4'-diaponeurosporenoate glycosyltransferase</fullName>
    </recommendedName>
</protein>
<organism evidence="13 14">
    <name type="scientific">Paenibacillus donghaensis</name>
    <dbReference type="NCBI Taxonomy" id="414771"/>
    <lineage>
        <taxon>Bacteria</taxon>
        <taxon>Bacillati</taxon>
        <taxon>Bacillota</taxon>
        <taxon>Bacilli</taxon>
        <taxon>Bacillales</taxon>
        <taxon>Paenibacillaceae</taxon>
        <taxon>Paenibacillus</taxon>
    </lineage>
</organism>
<keyword evidence="2" id="KW-1003">Cell membrane</keyword>
<evidence type="ECO:0000313" key="13">
    <source>
        <dbReference type="EMBL" id="ASA23916.1"/>
    </source>
</evidence>
<dbReference type="GO" id="GO:0016757">
    <property type="term" value="F:glycosyltransferase activity"/>
    <property type="evidence" value="ECO:0007669"/>
    <property type="project" value="UniProtKB-KW"/>
</dbReference>
<dbReference type="CDD" id="cd00761">
    <property type="entry name" value="Glyco_tranf_GTA_type"/>
    <property type="match status" value="1"/>
</dbReference>
<evidence type="ECO:0000256" key="5">
    <source>
        <dbReference type="ARBA" id="ARBA00022746"/>
    </source>
</evidence>